<feature type="domain" description="CarD-like/TRCF RNAP-interacting" evidence="1">
    <location>
        <begin position="1"/>
        <end position="113"/>
    </location>
</feature>
<dbReference type="InterPro" id="IPR048792">
    <property type="entry name" value="CarD_C"/>
</dbReference>
<reference evidence="2 3" key="1">
    <citation type="submission" date="2020-08" db="EMBL/GenBank/DDBJ databases">
        <title>Genome public.</title>
        <authorList>
            <person name="Liu C."/>
            <person name="Sun Q."/>
        </authorList>
    </citation>
    <scope>NUCLEOTIDE SEQUENCE [LARGE SCALE GENOMIC DNA]</scope>
    <source>
        <strain evidence="2 3">BX3</strain>
    </source>
</reference>
<dbReference type="EMBL" id="JACRSW010000027">
    <property type="protein sequence ID" value="MBC8557164.1"/>
    <property type="molecule type" value="Genomic_DNA"/>
</dbReference>
<dbReference type="Gene3D" id="2.40.10.170">
    <property type="match status" value="1"/>
</dbReference>
<keyword evidence="3" id="KW-1185">Reference proteome</keyword>
<dbReference type="Pfam" id="PF02559">
    <property type="entry name" value="CarD_TRCF_RID"/>
    <property type="match status" value="1"/>
</dbReference>
<dbReference type="PANTHER" id="PTHR38447">
    <property type="entry name" value="TRANSCRIPTION FACTOR YDEB-RELATED"/>
    <property type="match status" value="1"/>
</dbReference>
<dbReference type="Proteomes" id="UP000637513">
    <property type="component" value="Unassembled WGS sequence"/>
</dbReference>
<dbReference type="Gene3D" id="1.20.58.1290">
    <property type="entry name" value="CarD-like, C-terminal domain"/>
    <property type="match status" value="1"/>
</dbReference>
<dbReference type="InterPro" id="IPR042215">
    <property type="entry name" value="CarD-like_C"/>
</dbReference>
<gene>
    <name evidence="2" type="ORF">H8700_05540</name>
</gene>
<evidence type="ECO:0000259" key="1">
    <source>
        <dbReference type="SMART" id="SM01058"/>
    </source>
</evidence>
<organism evidence="2 3">
    <name type="scientific">Jutongia hominis</name>
    <dbReference type="NCBI Taxonomy" id="2763664"/>
    <lineage>
        <taxon>Bacteria</taxon>
        <taxon>Bacillati</taxon>
        <taxon>Bacillota</taxon>
        <taxon>Clostridia</taxon>
        <taxon>Lachnospirales</taxon>
        <taxon>Lachnospiraceae</taxon>
        <taxon>Jutongia</taxon>
    </lineage>
</organism>
<dbReference type="PANTHER" id="PTHR38447:SF1">
    <property type="entry name" value="RNA POLYMERASE-BINDING TRANSCRIPTION FACTOR CARD"/>
    <property type="match status" value="1"/>
</dbReference>
<name>A0ABR7MTM5_9FIRM</name>
<sequence length="169" mass="19732">MYKKGDYVVKMPEGICKIENVGHPDTTGMNKTKEYYILVPINEKTSKIYLPVDYVDGRIRNMISKEEAIQLIKSIHNITETEIHNEKMREQEYKATILSGDNKKIVSIIKLIYTRKQERIKQGKKSTATDDKYFKQAEDVLFSELSFVLDVPKENMVQFIEDMIKAYLL</sequence>
<protein>
    <submittedName>
        <fullName evidence="2">CarD family transcriptional regulator</fullName>
    </submittedName>
</protein>
<comment type="caution">
    <text evidence="2">The sequence shown here is derived from an EMBL/GenBank/DDBJ whole genome shotgun (WGS) entry which is preliminary data.</text>
</comment>
<dbReference type="SUPFAM" id="SSF141259">
    <property type="entry name" value="CarD-like"/>
    <property type="match status" value="1"/>
</dbReference>
<dbReference type="InterPro" id="IPR052531">
    <property type="entry name" value="CarD-like_regulator"/>
</dbReference>
<dbReference type="InterPro" id="IPR036101">
    <property type="entry name" value="CarD-like/TRCF_RID_sf"/>
</dbReference>
<evidence type="ECO:0000313" key="2">
    <source>
        <dbReference type="EMBL" id="MBC8557164.1"/>
    </source>
</evidence>
<dbReference type="SMART" id="SM01058">
    <property type="entry name" value="CarD_TRCF"/>
    <property type="match status" value="1"/>
</dbReference>
<dbReference type="InterPro" id="IPR003711">
    <property type="entry name" value="CarD-like/TRCF_RID"/>
</dbReference>
<dbReference type="Pfam" id="PF21095">
    <property type="entry name" value="CarD_C"/>
    <property type="match status" value="1"/>
</dbReference>
<evidence type="ECO:0000313" key="3">
    <source>
        <dbReference type="Proteomes" id="UP000637513"/>
    </source>
</evidence>
<accession>A0ABR7MTM5</accession>
<proteinExistence type="predicted"/>
<dbReference type="RefSeq" id="WP_249304139.1">
    <property type="nucleotide sequence ID" value="NZ_JACRSW010000027.1"/>
</dbReference>